<keyword evidence="6" id="KW-1185">Reference proteome</keyword>
<protein>
    <submittedName>
        <fullName evidence="5">tRNA-splicing endonuclease</fullName>
    </submittedName>
</protein>
<dbReference type="GO" id="GO:0000379">
    <property type="term" value="P:tRNA-type intron splice site recognition and cleavage"/>
    <property type="evidence" value="ECO:0007669"/>
    <property type="project" value="TreeGrafter"/>
</dbReference>
<gene>
    <name evidence="5" type="ORF">BVC80_243g49</name>
</gene>
<evidence type="ECO:0000256" key="1">
    <source>
        <dbReference type="ARBA" id="ARBA00005736"/>
    </source>
</evidence>
<dbReference type="AlphaFoldDB" id="A0A200R137"/>
<dbReference type="OMA" id="GCCWESF"/>
<dbReference type="PANTHER" id="PTHR21027:SF1">
    <property type="entry name" value="TRNA-SPLICING ENDONUCLEASE SUBUNIT SEN54"/>
    <property type="match status" value="1"/>
</dbReference>
<dbReference type="InterPro" id="IPR024336">
    <property type="entry name" value="tRNA_splic_suSen54_N"/>
</dbReference>
<dbReference type="GO" id="GO:0004519">
    <property type="term" value="F:endonuclease activity"/>
    <property type="evidence" value="ECO:0007669"/>
    <property type="project" value="UniProtKB-KW"/>
</dbReference>
<dbReference type="Proteomes" id="UP000195402">
    <property type="component" value="Unassembled WGS sequence"/>
</dbReference>
<keyword evidence="5" id="KW-0255">Endonuclease</keyword>
<evidence type="ECO:0000256" key="3">
    <source>
        <dbReference type="SAM" id="MobiDB-lite"/>
    </source>
</evidence>
<dbReference type="EMBL" id="MVGT01000506">
    <property type="protein sequence ID" value="OVA16436.1"/>
    <property type="molecule type" value="Genomic_DNA"/>
</dbReference>
<organism evidence="5 6">
    <name type="scientific">Macleaya cordata</name>
    <name type="common">Five-seeded plume-poppy</name>
    <name type="synonym">Bocconia cordata</name>
    <dbReference type="NCBI Taxonomy" id="56857"/>
    <lineage>
        <taxon>Eukaryota</taxon>
        <taxon>Viridiplantae</taxon>
        <taxon>Streptophyta</taxon>
        <taxon>Embryophyta</taxon>
        <taxon>Tracheophyta</taxon>
        <taxon>Spermatophyta</taxon>
        <taxon>Magnoliopsida</taxon>
        <taxon>Ranunculales</taxon>
        <taxon>Papaveraceae</taxon>
        <taxon>Papaveroideae</taxon>
        <taxon>Macleaya</taxon>
    </lineage>
</organism>
<accession>A0A200R137</accession>
<dbReference type="FunCoup" id="A0A200R137">
    <property type="interactions" value="169"/>
</dbReference>
<dbReference type="GO" id="GO:0000214">
    <property type="term" value="C:tRNA-intron endonuclease complex"/>
    <property type="evidence" value="ECO:0007669"/>
    <property type="project" value="TreeGrafter"/>
</dbReference>
<feature type="region of interest" description="Disordered" evidence="3">
    <location>
        <begin position="255"/>
        <end position="275"/>
    </location>
</feature>
<dbReference type="InterPro" id="IPR024337">
    <property type="entry name" value="tRNA_splic_suSen54"/>
</dbReference>
<evidence type="ECO:0000259" key="4">
    <source>
        <dbReference type="Pfam" id="PF12928"/>
    </source>
</evidence>
<evidence type="ECO:0000313" key="6">
    <source>
        <dbReference type="Proteomes" id="UP000195402"/>
    </source>
</evidence>
<dbReference type="Pfam" id="PF12928">
    <property type="entry name" value="tRNA_int_end_N2"/>
    <property type="match status" value="1"/>
</dbReference>
<comment type="similarity">
    <text evidence="1">Belongs to the SEN54 family.</text>
</comment>
<dbReference type="PANTHER" id="PTHR21027">
    <property type="entry name" value="TRNA-SPLICING ENDONUCLEASE SUBUNIT SEN54"/>
    <property type="match status" value="1"/>
</dbReference>
<evidence type="ECO:0000313" key="5">
    <source>
        <dbReference type="EMBL" id="OVA16436.1"/>
    </source>
</evidence>
<name>A0A200R137_MACCD</name>
<proteinExistence type="inferred from homology"/>
<keyword evidence="5" id="KW-0540">Nuclease</keyword>
<keyword evidence="5" id="KW-0378">Hydrolase</keyword>
<dbReference type="OrthoDB" id="408683at2759"/>
<evidence type="ECO:0000256" key="2">
    <source>
        <dbReference type="ARBA" id="ARBA00022694"/>
    </source>
</evidence>
<feature type="domain" description="tRNA-splicing endonuclease subunit Sen54 N-terminal" evidence="4">
    <location>
        <begin position="35"/>
        <end position="96"/>
    </location>
</feature>
<reference evidence="5 6" key="1">
    <citation type="journal article" date="2017" name="Mol. Plant">
        <title>The Genome of Medicinal Plant Macleaya cordata Provides New Insights into Benzylisoquinoline Alkaloids Metabolism.</title>
        <authorList>
            <person name="Liu X."/>
            <person name="Liu Y."/>
            <person name="Huang P."/>
            <person name="Ma Y."/>
            <person name="Qing Z."/>
            <person name="Tang Q."/>
            <person name="Cao H."/>
            <person name="Cheng P."/>
            <person name="Zheng Y."/>
            <person name="Yuan Z."/>
            <person name="Zhou Y."/>
            <person name="Liu J."/>
            <person name="Tang Z."/>
            <person name="Zhuo Y."/>
            <person name="Zhang Y."/>
            <person name="Yu L."/>
            <person name="Huang J."/>
            <person name="Yang P."/>
            <person name="Peng Q."/>
            <person name="Zhang J."/>
            <person name="Jiang W."/>
            <person name="Zhang Z."/>
            <person name="Lin K."/>
            <person name="Ro D.K."/>
            <person name="Chen X."/>
            <person name="Xiong X."/>
            <person name="Shang Y."/>
            <person name="Huang S."/>
            <person name="Zeng J."/>
        </authorList>
    </citation>
    <scope>NUCLEOTIDE SEQUENCE [LARGE SCALE GENOMIC DNA]</scope>
    <source>
        <strain evidence="6">cv. BLH2017</strain>
        <tissue evidence="5">Root</tissue>
    </source>
</reference>
<keyword evidence="2" id="KW-0819">tRNA processing</keyword>
<dbReference type="STRING" id="56857.A0A200R137"/>
<comment type="caution">
    <text evidence="5">The sequence shown here is derived from an EMBL/GenBank/DDBJ whole genome shotgun (WGS) entry which is preliminary data.</text>
</comment>
<sequence length="275" mass="31158">MEVEAWESSSDGTADSEVDLQDIEDDEHLCMSGSIPKLQFRKDVSKARWDVEMGMAEVIEKKGGMWTTTGIVRRSKVYCSIEETLFLAERGALILFDINDMVLSLKDMYEMVAEGRSGCSWDSFEAYRHLKSLGYIIGRHGVNWSVKNDKICSSSTCIGGTEESSRISSTEMKEDFSITNHLGDMQINEKPAFDVYLPNSKFRKSSPGEPNFMVYLTRDNPPSKAEIESLERSCKGVPLKFCHVEHGRGYKNLHPVRTMRSPPRRLRHPGLTDRS</sequence>
<dbReference type="InParanoid" id="A0A200R137"/>